<dbReference type="InterPro" id="IPR017850">
    <property type="entry name" value="Alkaline_phosphatase_core_sf"/>
</dbReference>
<dbReference type="Pfam" id="PF00884">
    <property type="entry name" value="Sulfatase"/>
    <property type="match status" value="1"/>
</dbReference>
<dbReference type="PANTHER" id="PTHR43751:SF3">
    <property type="entry name" value="SULFATASE N-TERMINAL DOMAIN-CONTAINING PROTEIN"/>
    <property type="match status" value="1"/>
</dbReference>
<dbReference type="InterPro" id="IPR052701">
    <property type="entry name" value="GAG_Ulvan_Degrading_Sulfatases"/>
</dbReference>
<name>A0AAJ1TPF7_9BACL</name>
<dbReference type="EMBL" id="JAUSUV010000013">
    <property type="protein sequence ID" value="MDQ0418500.1"/>
    <property type="molecule type" value="Genomic_DNA"/>
</dbReference>
<accession>A0AAJ1TPF7</accession>
<organism evidence="2 3">
    <name type="scientific">Croceifilum oryzae</name>
    <dbReference type="NCBI Taxonomy" id="1553429"/>
    <lineage>
        <taxon>Bacteria</taxon>
        <taxon>Bacillati</taxon>
        <taxon>Bacillota</taxon>
        <taxon>Bacilli</taxon>
        <taxon>Bacillales</taxon>
        <taxon>Thermoactinomycetaceae</taxon>
        <taxon>Croceifilum</taxon>
    </lineage>
</organism>
<dbReference type="PANTHER" id="PTHR43751">
    <property type="entry name" value="SULFATASE"/>
    <property type="match status" value="1"/>
</dbReference>
<evidence type="ECO:0000259" key="1">
    <source>
        <dbReference type="Pfam" id="PF00884"/>
    </source>
</evidence>
<proteinExistence type="predicted"/>
<comment type="caution">
    <text evidence="2">The sequence shown here is derived from an EMBL/GenBank/DDBJ whole genome shotgun (WGS) entry which is preliminary data.</text>
</comment>
<protein>
    <submittedName>
        <fullName evidence="2">Arylsulfatase A-like enzyme</fullName>
    </submittedName>
</protein>
<dbReference type="SUPFAM" id="SSF53649">
    <property type="entry name" value="Alkaline phosphatase-like"/>
    <property type="match status" value="1"/>
</dbReference>
<feature type="domain" description="Sulfatase N-terminal" evidence="1">
    <location>
        <begin position="5"/>
        <end position="243"/>
    </location>
</feature>
<gene>
    <name evidence="2" type="ORF">J2Z48_002703</name>
</gene>
<evidence type="ECO:0000313" key="3">
    <source>
        <dbReference type="Proteomes" id="UP001238450"/>
    </source>
</evidence>
<dbReference type="CDD" id="cd16148">
    <property type="entry name" value="sulfatase_like"/>
    <property type="match status" value="1"/>
</dbReference>
<dbReference type="InterPro" id="IPR000917">
    <property type="entry name" value="Sulfatase_N"/>
</dbReference>
<dbReference type="Gene3D" id="3.40.720.10">
    <property type="entry name" value="Alkaline Phosphatase, subunit A"/>
    <property type="match status" value="1"/>
</dbReference>
<dbReference type="AlphaFoldDB" id="A0AAJ1TPF7"/>
<dbReference type="Gene3D" id="3.30.1120.10">
    <property type="match status" value="1"/>
</dbReference>
<keyword evidence="3" id="KW-1185">Reference proteome</keyword>
<reference evidence="2 3" key="1">
    <citation type="submission" date="2023-07" db="EMBL/GenBank/DDBJ databases">
        <title>Genomic Encyclopedia of Type Strains, Phase IV (KMG-IV): sequencing the most valuable type-strain genomes for metagenomic binning, comparative biology and taxonomic classification.</title>
        <authorList>
            <person name="Goeker M."/>
        </authorList>
    </citation>
    <scope>NUCLEOTIDE SEQUENCE [LARGE SCALE GENOMIC DNA]</scope>
    <source>
        <strain evidence="2 3">DSM 46876</strain>
    </source>
</reference>
<dbReference type="Proteomes" id="UP001238450">
    <property type="component" value="Unassembled WGS sequence"/>
</dbReference>
<evidence type="ECO:0000313" key="2">
    <source>
        <dbReference type="EMBL" id="MDQ0418500.1"/>
    </source>
</evidence>
<sequence>MKPIKIPQHLISLPVLLKRKGYKTAAVDCNYRITGKSNPWFKKGFDTYLDPSENRPTHLNLSAKEINQNAIPWLKKHAQEPDFFLFLHYWDPHYPYQPEGEFANWSSEQSPVRAQANEPPLKSCLREPLWSFISKYNQDQKSITQIQQDYDGTVKQVDHYIGELVEEIKQLGIYEDTMIILTSDHGESLGEHKIFFDHHGLYESTLHVPLMITYPQKLPNQKRMKQLVQHADIVPTIMELAGIPIPKEMNPIDGTSLLSFSLANKQNHRPFVVSCEANWQCKRSIRNQQWKLIQSLERDVYGNPKFELYNLIQDPHEKKNLIAQHPQVAQRLQQQMKRWVSQMLRKYRRPDPLTKGVKVKMNRLTVAEEEKVKKRLSELGY</sequence>